<feature type="non-terminal residue" evidence="2">
    <location>
        <position position="1"/>
    </location>
</feature>
<dbReference type="InterPro" id="IPR025558">
    <property type="entry name" value="DUF4283"/>
</dbReference>
<comment type="caution">
    <text evidence="2">The sequence shown here is derived from an EMBL/GenBank/DDBJ whole genome shotgun (WGS) entry which is preliminary data.</text>
</comment>
<organism evidence="2 3">
    <name type="scientific">Gossypium gossypioides</name>
    <name type="common">Mexican cotton</name>
    <name type="synonym">Selera gossypioides</name>
    <dbReference type="NCBI Taxonomy" id="34282"/>
    <lineage>
        <taxon>Eukaryota</taxon>
        <taxon>Viridiplantae</taxon>
        <taxon>Streptophyta</taxon>
        <taxon>Embryophyta</taxon>
        <taxon>Tracheophyta</taxon>
        <taxon>Spermatophyta</taxon>
        <taxon>Magnoliopsida</taxon>
        <taxon>eudicotyledons</taxon>
        <taxon>Gunneridae</taxon>
        <taxon>Pentapetalae</taxon>
        <taxon>rosids</taxon>
        <taxon>malvids</taxon>
        <taxon>Malvales</taxon>
        <taxon>Malvaceae</taxon>
        <taxon>Malvoideae</taxon>
        <taxon>Gossypium</taxon>
    </lineage>
</organism>
<dbReference type="Pfam" id="PF14111">
    <property type="entry name" value="DUF4283"/>
    <property type="match status" value="1"/>
</dbReference>
<dbReference type="EMBL" id="JABEZY010000013">
    <property type="protein sequence ID" value="MBA0752093.1"/>
    <property type="molecule type" value="Genomic_DNA"/>
</dbReference>
<accession>A0A7J9CUG1</accession>
<gene>
    <name evidence="2" type="ORF">Gogos_000962</name>
</gene>
<feature type="domain" description="DUF4283" evidence="1">
    <location>
        <begin position="71"/>
        <end position="130"/>
    </location>
</feature>
<name>A0A7J9CUG1_GOSGO</name>
<dbReference type="Proteomes" id="UP000593579">
    <property type="component" value="Unassembled WGS sequence"/>
</dbReference>
<reference evidence="2 3" key="1">
    <citation type="journal article" date="2019" name="Genome Biol. Evol.">
        <title>Insights into the evolution of the New World diploid cottons (Gossypium, subgenus Houzingenia) based on genome sequencing.</title>
        <authorList>
            <person name="Grover C.E."/>
            <person name="Arick M.A. 2nd"/>
            <person name="Thrash A."/>
            <person name="Conover J.L."/>
            <person name="Sanders W.S."/>
            <person name="Peterson D.G."/>
            <person name="Frelichowski J.E."/>
            <person name="Scheffler J.A."/>
            <person name="Scheffler B.E."/>
            <person name="Wendel J.F."/>
        </authorList>
    </citation>
    <scope>NUCLEOTIDE SEQUENCE [LARGE SCALE GENOMIC DNA]</scope>
    <source>
        <strain evidence="2">5</strain>
        <tissue evidence="2">Leaf</tissue>
    </source>
</reference>
<evidence type="ECO:0000259" key="1">
    <source>
        <dbReference type="Pfam" id="PF14111"/>
    </source>
</evidence>
<evidence type="ECO:0000313" key="2">
    <source>
        <dbReference type="EMBL" id="MBA0752093.1"/>
    </source>
</evidence>
<evidence type="ECO:0000313" key="3">
    <source>
        <dbReference type="Proteomes" id="UP000593579"/>
    </source>
</evidence>
<proteinExistence type="predicted"/>
<keyword evidence="3" id="KW-1185">Reference proteome</keyword>
<protein>
    <recommendedName>
        <fullName evidence="1">DUF4283 domain-containing protein</fullName>
    </recommendedName>
</protein>
<sequence length="153" mass="17619">DECFDRVVFSAILKLTSAECGLASNQKIFHKNYQWVSGDFENGEDKISLLEEELLQLSMKSSLVVLSENPSLICSVWTRKSYNPNSFRAQMKSIWKRKKKFEIQVVGQNLFLISFEDEKDLELILEGYWSCPLECDKKDLMHVIGTIFGGLIQ</sequence>
<dbReference type="AlphaFoldDB" id="A0A7J9CUG1"/>
<dbReference type="OrthoDB" id="990365at2759"/>